<dbReference type="EMBL" id="KB910081">
    <property type="protein sequence ID" value="EOB11448.1"/>
    <property type="molecule type" value="Genomic_DNA"/>
</dbReference>
<dbReference type="AlphaFoldDB" id="R0MFC6"/>
<keyword evidence="4" id="KW-1185">Reference proteome</keyword>
<feature type="transmembrane region" description="Helical" evidence="2">
    <location>
        <begin position="35"/>
        <end position="52"/>
    </location>
</feature>
<reference evidence="3 4" key="1">
    <citation type="journal article" date="2013" name="BMC Genomics">
        <title>Comparative genomics of parasitic silkworm microsporidia reveal an association between genome expansion and host adaptation.</title>
        <authorList>
            <person name="Pan G."/>
            <person name="Xu J."/>
            <person name="Li T."/>
            <person name="Xia Q."/>
            <person name="Liu S.L."/>
            <person name="Zhang G."/>
            <person name="Li S."/>
            <person name="Li C."/>
            <person name="Liu H."/>
            <person name="Yang L."/>
            <person name="Liu T."/>
            <person name="Zhang X."/>
            <person name="Wu Z."/>
            <person name="Fan W."/>
            <person name="Dang X."/>
            <person name="Xiang H."/>
            <person name="Tao M."/>
            <person name="Li Y."/>
            <person name="Hu J."/>
            <person name="Li Z."/>
            <person name="Lin L."/>
            <person name="Luo J."/>
            <person name="Geng L."/>
            <person name="Wang L."/>
            <person name="Long M."/>
            <person name="Wan Y."/>
            <person name="He N."/>
            <person name="Zhang Z."/>
            <person name="Lu C."/>
            <person name="Keeling P.J."/>
            <person name="Wang J."/>
            <person name="Xiang Z."/>
            <person name="Zhou Z."/>
        </authorList>
    </citation>
    <scope>NUCLEOTIDE SEQUENCE [LARGE SCALE GENOMIC DNA]</scope>
    <source>
        <strain evidence="4">CQ1 / CVCC 102059</strain>
    </source>
</reference>
<protein>
    <submittedName>
        <fullName evidence="3">Uncharacterized protein</fullName>
    </submittedName>
</protein>
<keyword evidence="2" id="KW-0812">Transmembrane</keyword>
<accession>R0MFC6</accession>
<evidence type="ECO:0000313" key="4">
    <source>
        <dbReference type="Proteomes" id="UP000016927"/>
    </source>
</evidence>
<dbReference type="VEuPathDB" id="MicrosporidiaDB:NBO_1174g0001"/>
<keyword evidence="2" id="KW-1133">Transmembrane helix</keyword>
<evidence type="ECO:0000256" key="2">
    <source>
        <dbReference type="SAM" id="Phobius"/>
    </source>
</evidence>
<dbReference type="Proteomes" id="UP000016927">
    <property type="component" value="Unassembled WGS sequence"/>
</dbReference>
<evidence type="ECO:0000256" key="1">
    <source>
        <dbReference type="SAM" id="MobiDB-lite"/>
    </source>
</evidence>
<proteinExistence type="predicted"/>
<feature type="compositionally biased region" description="Basic and acidic residues" evidence="1">
    <location>
        <begin position="232"/>
        <end position="244"/>
    </location>
</feature>
<gene>
    <name evidence="3" type="ORF">NBO_1174g0001</name>
</gene>
<name>R0MFC6_NOSB1</name>
<organism evidence="3 4">
    <name type="scientific">Nosema bombycis (strain CQ1 / CVCC 102059)</name>
    <name type="common">Microsporidian parasite</name>
    <name type="synonym">Pebrine of silkworm</name>
    <dbReference type="NCBI Taxonomy" id="578461"/>
    <lineage>
        <taxon>Eukaryota</taxon>
        <taxon>Fungi</taxon>
        <taxon>Fungi incertae sedis</taxon>
        <taxon>Microsporidia</taxon>
        <taxon>Nosematidae</taxon>
        <taxon>Nosema</taxon>
    </lineage>
</organism>
<keyword evidence="2" id="KW-0472">Membrane</keyword>
<evidence type="ECO:0000313" key="3">
    <source>
        <dbReference type="EMBL" id="EOB11448.1"/>
    </source>
</evidence>
<feature type="region of interest" description="Disordered" evidence="1">
    <location>
        <begin position="217"/>
        <end position="244"/>
    </location>
</feature>
<sequence>MSKTRLYIIKKCINHKDRLQNILKILIRDCNKDKILINVNLYPLLFFIIFNLDNIDTELFFDCYNFIVTQLNDDNKTLETSECDIINDKIEEMCIHDRTYIILRTQNYKRDDNLFSKLNQKTLNVSLLIKLMSIYKPTVDEIKKLFSFNSFYHCMAVSIYMISNKLPEDVLKICLFDFVLNCTAKQRKQIRILFKKYKKSKYYRSFKFLQKLSKNVNEQKDDTQDTEELVDEQPHEQKETLQDN</sequence>
<dbReference type="HOGENOM" id="CLU_1138290_0_0_1"/>